<proteinExistence type="predicted"/>
<keyword evidence="1" id="KW-0812">Transmembrane</keyword>
<protein>
    <submittedName>
        <fullName evidence="2">ECF transporter S component</fullName>
    </submittedName>
</protein>
<gene>
    <name evidence="2" type="ORF">H8891_05890</name>
</gene>
<reference evidence="2 3" key="1">
    <citation type="submission" date="2020-08" db="EMBL/GenBank/DDBJ databases">
        <authorList>
            <person name="Liu C."/>
            <person name="Sun Q."/>
        </authorList>
    </citation>
    <scope>NUCLEOTIDE SEQUENCE [LARGE SCALE GENOMIC DNA]</scope>
    <source>
        <strain evidence="2 3">NSJ-45</strain>
    </source>
</reference>
<feature type="transmembrane region" description="Helical" evidence="1">
    <location>
        <begin position="162"/>
        <end position="181"/>
    </location>
</feature>
<feature type="transmembrane region" description="Helical" evidence="1">
    <location>
        <begin position="42"/>
        <end position="64"/>
    </location>
</feature>
<evidence type="ECO:0000313" key="2">
    <source>
        <dbReference type="EMBL" id="MBC6003324.1"/>
    </source>
</evidence>
<dbReference type="EMBL" id="JACRWD010000001">
    <property type="protein sequence ID" value="MBC6003324.1"/>
    <property type="molecule type" value="Genomic_DNA"/>
</dbReference>
<sequence length="188" mass="20071">MKKKLSTTSLTLISLGIALNVIGAFIALNLKLPIYLDSIGTIFIACILGSKYAIITGVCGSMVSGMTFDIYSFFFMPVQISTGLIAGLMYKKGFLNGVKTPIGVLTFSIPTSILSAIIAAFVFGGVTSSGSSYIVQILSRFGINKVVSVFLTQVLTDYIDKLIAVLLVNSAVLSIPSNFIYKLKTNKN</sequence>
<dbReference type="Proteomes" id="UP000611796">
    <property type="component" value="Unassembled WGS sequence"/>
</dbReference>
<feature type="transmembrane region" description="Helical" evidence="1">
    <location>
        <begin position="102"/>
        <end position="123"/>
    </location>
</feature>
<dbReference type="Gene3D" id="1.10.1760.20">
    <property type="match status" value="1"/>
</dbReference>
<dbReference type="RefSeq" id="WP_187005591.1">
    <property type="nucleotide sequence ID" value="NZ_JACRWD010000001.1"/>
</dbReference>
<feature type="transmembrane region" description="Helical" evidence="1">
    <location>
        <begin position="70"/>
        <end position="90"/>
    </location>
</feature>
<keyword evidence="1" id="KW-0472">Membrane</keyword>
<evidence type="ECO:0000313" key="3">
    <source>
        <dbReference type="Proteomes" id="UP000611796"/>
    </source>
</evidence>
<feature type="transmembrane region" description="Helical" evidence="1">
    <location>
        <begin position="12"/>
        <end position="30"/>
    </location>
</feature>
<keyword evidence="3" id="KW-1185">Reference proteome</keyword>
<evidence type="ECO:0000256" key="1">
    <source>
        <dbReference type="SAM" id="Phobius"/>
    </source>
</evidence>
<accession>A0ABR7K2J2</accession>
<organism evidence="2 3">
    <name type="scientific">Paeniclostridium hominis</name>
    <dbReference type="NCBI Taxonomy" id="2764329"/>
    <lineage>
        <taxon>Bacteria</taxon>
        <taxon>Bacillati</taxon>
        <taxon>Bacillota</taxon>
        <taxon>Clostridia</taxon>
        <taxon>Peptostreptococcales</taxon>
        <taxon>Peptostreptococcaceae</taxon>
        <taxon>Paeniclostridium</taxon>
    </lineage>
</organism>
<comment type="caution">
    <text evidence="2">The sequence shown here is derived from an EMBL/GenBank/DDBJ whole genome shotgun (WGS) entry which is preliminary data.</text>
</comment>
<keyword evidence="1" id="KW-1133">Transmembrane helix</keyword>
<name>A0ABR7K2J2_9FIRM</name>